<organism evidence="2 3">
    <name type="scientific">Chlamydomonas eustigma</name>
    <dbReference type="NCBI Taxonomy" id="1157962"/>
    <lineage>
        <taxon>Eukaryota</taxon>
        <taxon>Viridiplantae</taxon>
        <taxon>Chlorophyta</taxon>
        <taxon>core chlorophytes</taxon>
        <taxon>Chlorophyceae</taxon>
        <taxon>CS clade</taxon>
        <taxon>Chlamydomonadales</taxon>
        <taxon>Chlamydomonadaceae</taxon>
        <taxon>Chlamydomonas</taxon>
    </lineage>
</organism>
<dbReference type="OrthoDB" id="10055554at2759"/>
<dbReference type="Gene3D" id="3.40.50.620">
    <property type="entry name" value="HUPs"/>
    <property type="match status" value="1"/>
</dbReference>
<dbReference type="InterPro" id="IPR014729">
    <property type="entry name" value="Rossmann-like_a/b/a_fold"/>
</dbReference>
<sequence length="304" mass="33905">MIRTRCNVHYLRNGLQMGNIRLFLGRIRPHVSSSSSQDSTPATVPWLTTLGSTSHAPSLEKGSESLDHVNGKHITTYPTDLDAIVVLAGGQTTQGSGLPPWVERRLDTCLGFQKLQSKNCPILCLGGGTPHKPPILNDKGYVIHESTACAEYLMSKGLMSSLILKEVSSYDTVGNAFFSLTIHALPAGWRKIMVVTSHFHMPRTQALFEDMYMLASQDLLKDPDRFHFWFGSCSDDGLFSPDVLQVRCEREASSLNTWRRDMRGLQSFSQLHAWLHETHLCYAVSRQTEFGVSTVSDSRLLASY</sequence>
<dbReference type="Proteomes" id="UP000232323">
    <property type="component" value="Unassembled WGS sequence"/>
</dbReference>
<proteinExistence type="predicted"/>
<comment type="caution">
    <text evidence="2">The sequence shown here is derived from an EMBL/GenBank/DDBJ whole genome shotgun (WGS) entry which is preliminary data.</text>
</comment>
<dbReference type="AlphaFoldDB" id="A0A250WV45"/>
<evidence type="ECO:0000313" key="2">
    <source>
        <dbReference type="EMBL" id="GAX74707.1"/>
    </source>
</evidence>
<dbReference type="Pfam" id="PF02698">
    <property type="entry name" value="DUF218"/>
    <property type="match status" value="1"/>
</dbReference>
<name>A0A250WV45_9CHLO</name>
<keyword evidence="3" id="KW-1185">Reference proteome</keyword>
<evidence type="ECO:0000313" key="3">
    <source>
        <dbReference type="Proteomes" id="UP000232323"/>
    </source>
</evidence>
<protein>
    <recommendedName>
        <fullName evidence="1">DUF218 domain-containing protein</fullName>
    </recommendedName>
</protein>
<dbReference type="EMBL" id="BEGY01000008">
    <property type="protein sequence ID" value="GAX74707.1"/>
    <property type="molecule type" value="Genomic_DNA"/>
</dbReference>
<feature type="domain" description="DUF218" evidence="1">
    <location>
        <begin position="82"/>
        <end position="213"/>
    </location>
</feature>
<dbReference type="InterPro" id="IPR051599">
    <property type="entry name" value="Cell_Envelope_Assoc"/>
</dbReference>
<evidence type="ECO:0000259" key="1">
    <source>
        <dbReference type="Pfam" id="PF02698"/>
    </source>
</evidence>
<dbReference type="PANTHER" id="PTHR30336">
    <property type="entry name" value="INNER MEMBRANE PROTEIN, PROBABLE PERMEASE"/>
    <property type="match status" value="1"/>
</dbReference>
<dbReference type="PANTHER" id="PTHR30336:SF20">
    <property type="entry name" value="DUF218 DOMAIN-CONTAINING PROTEIN"/>
    <property type="match status" value="1"/>
</dbReference>
<dbReference type="CDD" id="cd06259">
    <property type="entry name" value="YdcF-like"/>
    <property type="match status" value="1"/>
</dbReference>
<dbReference type="InterPro" id="IPR003848">
    <property type="entry name" value="DUF218"/>
</dbReference>
<accession>A0A250WV45</accession>
<dbReference type="GO" id="GO:0005886">
    <property type="term" value="C:plasma membrane"/>
    <property type="evidence" value="ECO:0007669"/>
    <property type="project" value="TreeGrafter"/>
</dbReference>
<reference evidence="2 3" key="1">
    <citation type="submission" date="2017-08" db="EMBL/GenBank/DDBJ databases">
        <title>Acidophilic green algal genome provides insights into adaptation to an acidic environment.</title>
        <authorList>
            <person name="Hirooka S."/>
            <person name="Hirose Y."/>
            <person name="Kanesaki Y."/>
            <person name="Higuchi S."/>
            <person name="Fujiwara T."/>
            <person name="Onuma R."/>
            <person name="Era A."/>
            <person name="Ohbayashi R."/>
            <person name="Uzuka A."/>
            <person name="Nozaki H."/>
            <person name="Yoshikawa H."/>
            <person name="Miyagishima S.Y."/>
        </authorList>
    </citation>
    <scope>NUCLEOTIDE SEQUENCE [LARGE SCALE GENOMIC DNA]</scope>
    <source>
        <strain evidence="2 3">NIES-2499</strain>
    </source>
</reference>
<gene>
    <name evidence="2" type="ORF">CEUSTIGMA_g2155.t1</name>
</gene>